<dbReference type="PRINTS" id="PR01021">
    <property type="entry name" value="OMPADOMAIN"/>
</dbReference>
<evidence type="ECO:0000256" key="4">
    <source>
        <dbReference type="PROSITE-ProRule" id="PRU00473"/>
    </source>
</evidence>
<dbReference type="PANTHER" id="PTHR30329:SF21">
    <property type="entry name" value="LIPOPROTEIN YIAD-RELATED"/>
    <property type="match status" value="1"/>
</dbReference>
<comment type="subcellular location">
    <subcellularLocation>
        <location evidence="1">Cell outer membrane</location>
    </subcellularLocation>
</comment>
<evidence type="ECO:0000313" key="7">
    <source>
        <dbReference type="Proteomes" id="UP000186206"/>
    </source>
</evidence>
<dbReference type="Proteomes" id="UP000186206">
    <property type="component" value="Unassembled WGS sequence"/>
</dbReference>
<dbReference type="InterPro" id="IPR006665">
    <property type="entry name" value="OmpA-like"/>
</dbReference>
<dbReference type="InterPro" id="IPR050330">
    <property type="entry name" value="Bact_OuterMem_StrucFunc"/>
</dbReference>
<dbReference type="Pfam" id="PF00691">
    <property type="entry name" value="OmpA"/>
    <property type="match status" value="1"/>
</dbReference>
<evidence type="ECO:0000256" key="3">
    <source>
        <dbReference type="ARBA" id="ARBA00023237"/>
    </source>
</evidence>
<dbReference type="PANTHER" id="PTHR30329">
    <property type="entry name" value="STATOR ELEMENT OF FLAGELLAR MOTOR COMPLEX"/>
    <property type="match status" value="1"/>
</dbReference>
<dbReference type="Gene3D" id="3.30.1330.60">
    <property type="entry name" value="OmpA-like domain"/>
    <property type="match status" value="1"/>
</dbReference>
<evidence type="ECO:0000259" key="5">
    <source>
        <dbReference type="PROSITE" id="PS51123"/>
    </source>
</evidence>
<name>A0ABX3FFX2_9VIBR</name>
<organism evidence="6 7">
    <name type="scientific">Vibrio ponticus</name>
    <dbReference type="NCBI Taxonomy" id="265668"/>
    <lineage>
        <taxon>Bacteria</taxon>
        <taxon>Pseudomonadati</taxon>
        <taxon>Pseudomonadota</taxon>
        <taxon>Gammaproteobacteria</taxon>
        <taxon>Vibrionales</taxon>
        <taxon>Vibrionaceae</taxon>
        <taxon>Vibrio</taxon>
    </lineage>
</organism>
<evidence type="ECO:0000313" key="6">
    <source>
        <dbReference type="EMBL" id="OLQ91886.1"/>
    </source>
</evidence>
<dbReference type="EMBL" id="MJMI01000092">
    <property type="protein sequence ID" value="OLQ91886.1"/>
    <property type="molecule type" value="Genomic_DNA"/>
</dbReference>
<dbReference type="InterPro" id="IPR036737">
    <property type="entry name" value="OmpA-like_sf"/>
</dbReference>
<dbReference type="InterPro" id="IPR006664">
    <property type="entry name" value="OMP_bac"/>
</dbReference>
<keyword evidence="3" id="KW-0998">Cell outer membrane</keyword>
<reference evidence="6 7" key="1">
    <citation type="submission" date="2016-09" db="EMBL/GenBank/DDBJ databases">
        <title>Genomic Taxonomy of the Vibrionaceae.</title>
        <authorList>
            <person name="Gonzalez-Castillo A."/>
            <person name="Gomez-Gil B."/>
            <person name="Enciso-Ibarra K."/>
        </authorList>
    </citation>
    <scope>NUCLEOTIDE SEQUENCE [LARGE SCALE GENOMIC DNA]</scope>
    <source>
        <strain evidence="6 7">CAIM 1731</strain>
    </source>
</reference>
<accession>A0ABX3FFX2</accession>
<evidence type="ECO:0000256" key="2">
    <source>
        <dbReference type="ARBA" id="ARBA00023136"/>
    </source>
</evidence>
<gene>
    <name evidence="6" type="ORF">BIY21_12785</name>
</gene>
<protein>
    <recommendedName>
        <fullName evidence="5">OmpA-like domain-containing protein</fullName>
    </recommendedName>
</protein>
<sequence length="215" mass="23814">MDREGGLLMKHSYRLLPLLLSITVAPHAFSNDENDEYDYIATPEANQIADLIDDDRDGVINARDLCVSTPEGSLINNDGCGLIVETEDEMQLRILFANDSSQISPIFETQIRNMADFLKRFPETAIEVQGYASKVGSPEYNLALSKRRAVAVEQELLSNGITPDRVTIVGYGETNLEASGDDELAHAKNRKVTATVVGYDEEAVKEWSIFSVIEK</sequence>
<dbReference type="PROSITE" id="PS00018">
    <property type="entry name" value="EF_HAND_1"/>
    <property type="match status" value="1"/>
</dbReference>
<dbReference type="SUPFAM" id="SSF103088">
    <property type="entry name" value="OmpA-like"/>
    <property type="match status" value="1"/>
</dbReference>
<keyword evidence="7" id="KW-1185">Reference proteome</keyword>
<dbReference type="CDD" id="cd07185">
    <property type="entry name" value="OmpA_C-like"/>
    <property type="match status" value="1"/>
</dbReference>
<keyword evidence="2 4" id="KW-0472">Membrane</keyword>
<comment type="caution">
    <text evidence="6">The sequence shown here is derived from an EMBL/GenBank/DDBJ whole genome shotgun (WGS) entry which is preliminary data.</text>
</comment>
<proteinExistence type="predicted"/>
<evidence type="ECO:0000256" key="1">
    <source>
        <dbReference type="ARBA" id="ARBA00004442"/>
    </source>
</evidence>
<dbReference type="InterPro" id="IPR018247">
    <property type="entry name" value="EF_Hand_1_Ca_BS"/>
</dbReference>
<feature type="domain" description="OmpA-like" evidence="5">
    <location>
        <begin position="84"/>
        <end position="200"/>
    </location>
</feature>
<dbReference type="PROSITE" id="PS51123">
    <property type="entry name" value="OMPA_2"/>
    <property type="match status" value="1"/>
</dbReference>